<evidence type="ECO:0000256" key="1">
    <source>
        <dbReference type="ARBA" id="ARBA00022527"/>
    </source>
</evidence>
<dbReference type="InterPro" id="IPR017441">
    <property type="entry name" value="Protein_kinase_ATP_BS"/>
</dbReference>
<keyword evidence="9" id="KW-1185">Reference proteome</keyword>
<organism evidence="8 9">
    <name type="scientific">Diaporthe australafricana</name>
    <dbReference type="NCBI Taxonomy" id="127596"/>
    <lineage>
        <taxon>Eukaryota</taxon>
        <taxon>Fungi</taxon>
        <taxon>Dikarya</taxon>
        <taxon>Ascomycota</taxon>
        <taxon>Pezizomycotina</taxon>
        <taxon>Sordariomycetes</taxon>
        <taxon>Sordariomycetidae</taxon>
        <taxon>Diaporthales</taxon>
        <taxon>Diaporthaceae</taxon>
        <taxon>Diaporthe</taxon>
    </lineage>
</organism>
<keyword evidence="3 6" id="KW-0547">Nucleotide-binding</keyword>
<dbReference type="Pfam" id="PF00069">
    <property type="entry name" value="Pkinase"/>
    <property type="match status" value="1"/>
</dbReference>
<dbReference type="EMBL" id="JAWRVE010000016">
    <property type="protein sequence ID" value="KAL1876455.1"/>
    <property type="molecule type" value="Genomic_DNA"/>
</dbReference>
<dbReference type="SUPFAM" id="SSF56112">
    <property type="entry name" value="Protein kinase-like (PK-like)"/>
    <property type="match status" value="1"/>
</dbReference>
<evidence type="ECO:0000256" key="5">
    <source>
        <dbReference type="ARBA" id="ARBA00022840"/>
    </source>
</evidence>
<dbReference type="Gene3D" id="3.30.200.20">
    <property type="entry name" value="Phosphorylase Kinase, domain 1"/>
    <property type="match status" value="1"/>
</dbReference>
<evidence type="ECO:0000256" key="4">
    <source>
        <dbReference type="ARBA" id="ARBA00022777"/>
    </source>
</evidence>
<dbReference type="PROSITE" id="PS00107">
    <property type="entry name" value="PROTEIN_KINASE_ATP"/>
    <property type="match status" value="1"/>
</dbReference>
<protein>
    <recommendedName>
        <fullName evidence="7">Protein kinase domain-containing protein</fullName>
    </recommendedName>
</protein>
<dbReference type="InterPro" id="IPR051175">
    <property type="entry name" value="CLK_kinases"/>
</dbReference>
<evidence type="ECO:0000313" key="8">
    <source>
        <dbReference type="EMBL" id="KAL1876455.1"/>
    </source>
</evidence>
<keyword evidence="1" id="KW-0723">Serine/threonine-protein kinase</keyword>
<sequence length="404" mass="46299">MSFIVRLAKNLTQRRPLKPLQFRQTGWETVSETQPLEEEQVDEFKNGQFFPVHIGDVYESKYQVLGKLGFGSTSTVWLARNLWDHNHVALKVYTRDGSSREEFEKCDFISRANTSHAGYPYVRTALDIFALRHPGGAEHHCLVQKPMWDSWKDLLRRNPTHRFTEPLLKAGLKQLLLALDYLHTECKLVHTDIKADNILQEIVDQNILQAFTEAELETPSPRKVIDGVPVYKSRQFQMPNDFGGIALSDFGASVRGDQKRNHDAQPNLYRSPEVMLQVAWSYPVDIWNVGVLVWSLFEGKHMFCGDDPDGKGYSTRAHLAEVVGMLGPPPADLIQRGVRNKDFFVDGQWIAEVKVPHTSLEKSEEFLNGKNKEGFLNLMRGMLQWRPEDRKTASQLLKDPWLNS</sequence>
<dbReference type="PROSITE" id="PS50011">
    <property type="entry name" value="PROTEIN_KINASE_DOM"/>
    <property type="match status" value="1"/>
</dbReference>
<keyword evidence="5 6" id="KW-0067">ATP-binding</keyword>
<keyword evidence="4" id="KW-0418">Kinase</keyword>
<dbReference type="Proteomes" id="UP001583177">
    <property type="component" value="Unassembled WGS sequence"/>
</dbReference>
<evidence type="ECO:0000256" key="3">
    <source>
        <dbReference type="ARBA" id="ARBA00022741"/>
    </source>
</evidence>
<dbReference type="PANTHER" id="PTHR45646">
    <property type="entry name" value="SERINE/THREONINE-PROTEIN KINASE DOA-RELATED"/>
    <property type="match status" value="1"/>
</dbReference>
<comment type="caution">
    <text evidence="8">The sequence shown here is derived from an EMBL/GenBank/DDBJ whole genome shotgun (WGS) entry which is preliminary data.</text>
</comment>
<name>A0ABR3XL16_9PEZI</name>
<reference evidence="8 9" key="1">
    <citation type="journal article" date="2024" name="IMA Fungus">
        <title>IMA Genome - F19 : A genome assembly and annotation guide to empower mycologists, including annotated draft genome sequences of Ceratocystis pirilliformis, Diaporthe australafricana, Fusarium ophioides, Paecilomyces lecythidis, and Sporothrix stenoceras.</title>
        <authorList>
            <person name="Aylward J."/>
            <person name="Wilson A.M."/>
            <person name="Visagie C.M."/>
            <person name="Spraker J."/>
            <person name="Barnes I."/>
            <person name="Buitendag C."/>
            <person name="Ceriani C."/>
            <person name="Del Mar Angel L."/>
            <person name="du Plessis D."/>
            <person name="Fuchs T."/>
            <person name="Gasser K."/>
            <person name="Kramer D."/>
            <person name="Li W."/>
            <person name="Munsamy K."/>
            <person name="Piso A."/>
            <person name="Price J.L."/>
            <person name="Sonnekus B."/>
            <person name="Thomas C."/>
            <person name="van der Nest A."/>
            <person name="van Dijk A."/>
            <person name="van Heerden A."/>
            <person name="van Vuuren N."/>
            <person name="Yilmaz N."/>
            <person name="Duong T.A."/>
            <person name="van der Merwe N.A."/>
            <person name="Wingfield M.J."/>
            <person name="Wingfield B.D."/>
        </authorList>
    </citation>
    <scope>NUCLEOTIDE SEQUENCE [LARGE SCALE GENOMIC DNA]</scope>
    <source>
        <strain evidence="8 9">CMW 18300</strain>
    </source>
</reference>
<keyword evidence="2" id="KW-0808">Transferase</keyword>
<dbReference type="SMART" id="SM00220">
    <property type="entry name" value="S_TKc"/>
    <property type="match status" value="1"/>
</dbReference>
<dbReference type="InterPro" id="IPR011009">
    <property type="entry name" value="Kinase-like_dom_sf"/>
</dbReference>
<evidence type="ECO:0000313" key="9">
    <source>
        <dbReference type="Proteomes" id="UP001583177"/>
    </source>
</evidence>
<evidence type="ECO:0000259" key="7">
    <source>
        <dbReference type="PROSITE" id="PS50011"/>
    </source>
</evidence>
<dbReference type="Gene3D" id="1.10.510.10">
    <property type="entry name" value="Transferase(Phosphotransferase) domain 1"/>
    <property type="match status" value="1"/>
</dbReference>
<feature type="binding site" evidence="6">
    <location>
        <position position="91"/>
    </location>
    <ligand>
        <name>ATP</name>
        <dbReference type="ChEBI" id="CHEBI:30616"/>
    </ligand>
</feature>
<evidence type="ECO:0000256" key="2">
    <source>
        <dbReference type="ARBA" id="ARBA00022679"/>
    </source>
</evidence>
<gene>
    <name evidence="8" type="ORF">Daus18300_002699</name>
</gene>
<dbReference type="InterPro" id="IPR000719">
    <property type="entry name" value="Prot_kinase_dom"/>
</dbReference>
<evidence type="ECO:0000256" key="6">
    <source>
        <dbReference type="PROSITE-ProRule" id="PRU10141"/>
    </source>
</evidence>
<accession>A0ABR3XL16</accession>
<dbReference type="PANTHER" id="PTHR45646:SF11">
    <property type="entry name" value="SERINE_THREONINE-PROTEIN KINASE DOA"/>
    <property type="match status" value="1"/>
</dbReference>
<proteinExistence type="predicted"/>
<feature type="domain" description="Protein kinase" evidence="7">
    <location>
        <begin position="62"/>
        <end position="402"/>
    </location>
</feature>